<sequence>MGFEQDIHSGAVYALRPRRGGPSPAGILSFATTTLPKVISGPPWTNALSALIIVLMLTSCASPNIVESPDTSKGSPGLGVDAARMDDGYRLPLRVWSGAEPPRMVVLGLHGFNDYANAFAPLGRELAAAGITTYAVDQRGFGAAALPGRWHGSDRLAADLRNLVDLLRARHPDARLYVAGESMGGAVVLTATAQGPLPVDGLILIAPAVWSRDTMPWYQRLALDGAVRTLPWLKLTGEGIRISPSDHIEMLQAMGKDPLVIKATRIDALWGITDLMDRAQAAARHLQTPALLLYGEQDEIIPKNAFCRFLAKLPGTDPGLTFVLYEQGWHMLPRDRQGARVRADIAAWLADQEAPLPSGEATSPRGPRASAFCGKNP</sequence>
<name>A0A495V8Q0_9GAMM</name>
<reference evidence="3 4" key="1">
    <citation type="submission" date="2018-10" db="EMBL/GenBank/DDBJ databases">
        <title>Genomic Encyclopedia of Archaeal and Bacterial Type Strains, Phase II (KMG-II): from individual species to whole genera.</title>
        <authorList>
            <person name="Goeker M."/>
        </authorList>
    </citation>
    <scope>NUCLEOTIDE SEQUENCE [LARGE SCALE GENOMIC DNA]</scope>
    <source>
        <strain evidence="3 4">DSM 235</strain>
    </source>
</reference>
<keyword evidence="4" id="KW-1185">Reference proteome</keyword>
<dbReference type="RefSeq" id="WP_245969636.1">
    <property type="nucleotide sequence ID" value="NZ_RBXL01000001.1"/>
</dbReference>
<evidence type="ECO:0000259" key="2">
    <source>
        <dbReference type="Pfam" id="PF12146"/>
    </source>
</evidence>
<feature type="domain" description="Serine aminopeptidase S33" evidence="2">
    <location>
        <begin position="101"/>
        <end position="336"/>
    </location>
</feature>
<feature type="region of interest" description="Disordered" evidence="1">
    <location>
        <begin position="355"/>
        <end position="377"/>
    </location>
</feature>
<dbReference type="GO" id="GO:0016787">
    <property type="term" value="F:hydrolase activity"/>
    <property type="evidence" value="ECO:0007669"/>
    <property type="project" value="UniProtKB-KW"/>
</dbReference>
<evidence type="ECO:0000313" key="4">
    <source>
        <dbReference type="Proteomes" id="UP000274556"/>
    </source>
</evidence>
<gene>
    <name evidence="3" type="ORF">BDD21_3146</name>
</gene>
<accession>A0A495V8Q0</accession>
<dbReference type="PRINTS" id="PR00111">
    <property type="entry name" value="ABHYDROLASE"/>
</dbReference>
<dbReference type="Gene3D" id="3.40.50.1820">
    <property type="entry name" value="alpha/beta hydrolase"/>
    <property type="match status" value="1"/>
</dbReference>
<dbReference type="InterPro" id="IPR051044">
    <property type="entry name" value="MAG_DAG_Lipase"/>
</dbReference>
<dbReference type="Proteomes" id="UP000274556">
    <property type="component" value="Unassembled WGS sequence"/>
</dbReference>
<dbReference type="InterPro" id="IPR022742">
    <property type="entry name" value="Hydrolase_4"/>
</dbReference>
<keyword evidence="3" id="KW-0378">Hydrolase</keyword>
<evidence type="ECO:0000313" key="3">
    <source>
        <dbReference type="EMBL" id="RKT45674.1"/>
    </source>
</evidence>
<comment type="caution">
    <text evidence="3">The sequence shown here is derived from an EMBL/GenBank/DDBJ whole genome shotgun (WGS) entry which is preliminary data.</text>
</comment>
<dbReference type="Pfam" id="PF12146">
    <property type="entry name" value="Hydrolase_4"/>
    <property type="match status" value="1"/>
</dbReference>
<organism evidence="3 4">
    <name type="scientific">Thiocapsa rosea</name>
    <dbReference type="NCBI Taxonomy" id="69360"/>
    <lineage>
        <taxon>Bacteria</taxon>
        <taxon>Pseudomonadati</taxon>
        <taxon>Pseudomonadota</taxon>
        <taxon>Gammaproteobacteria</taxon>
        <taxon>Chromatiales</taxon>
        <taxon>Chromatiaceae</taxon>
        <taxon>Thiocapsa</taxon>
    </lineage>
</organism>
<evidence type="ECO:0000256" key="1">
    <source>
        <dbReference type="SAM" id="MobiDB-lite"/>
    </source>
</evidence>
<protein>
    <submittedName>
        <fullName evidence="3">Alpha-beta hydrolase superfamily lysophospholipase</fullName>
    </submittedName>
</protein>
<dbReference type="EMBL" id="RBXL01000001">
    <property type="protein sequence ID" value="RKT45674.1"/>
    <property type="molecule type" value="Genomic_DNA"/>
</dbReference>
<dbReference type="AlphaFoldDB" id="A0A495V8Q0"/>
<dbReference type="PANTHER" id="PTHR11614">
    <property type="entry name" value="PHOSPHOLIPASE-RELATED"/>
    <property type="match status" value="1"/>
</dbReference>
<dbReference type="SUPFAM" id="SSF53474">
    <property type="entry name" value="alpha/beta-Hydrolases"/>
    <property type="match status" value="1"/>
</dbReference>
<dbReference type="InterPro" id="IPR000073">
    <property type="entry name" value="AB_hydrolase_1"/>
</dbReference>
<proteinExistence type="predicted"/>
<dbReference type="InterPro" id="IPR029058">
    <property type="entry name" value="AB_hydrolase_fold"/>
</dbReference>